<evidence type="ECO:0000259" key="3">
    <source>
        <dbReference type="Pfam" id="PF01464"/>
    </source>
</evidence>
<comment type="similarity">
    <text evidence="1">Belongs to the transglycosylase Slt family.</text>
</comment>
<dbReference type="Pfam" id="PF01464">
    <property type="entry name" value="SLT"/>
    <property type="match status" value="1"/>
</dbReference>
<protein>
    <submittedName>
        <fullName evidence="4">Lytic transglycosylase domain-containing protein</fullName>
    </submittedName>
</protein>
<reference evidence="4" key="1">
    <citation type="submission" date="2022-08" db="EMBL/GenBank/DDBJ databases">
        <title>Novel Bdellovibrio Species Isolated from Svalbard: Designation Bdellovibrio svalbardensis.</title>
        <authorList>
            <person name="Mitchell R.J."/>
            <person name="Choi S.Y."/>
        </authorList>
    </citation>
    <scope>NUCLEOTIDE SEQUENCE</scope>
    <source>
        <strain evidence="4">PAP01</strain>
    </source>
</reference>
<dbReference type="PANTHER" id="PTHR37423">
    <property type="entry name" value="SOLUBLE LYTIC MUREIN TRANSGLYCOSYLASE-RELATED"/>
    <property type="match status" value="1"/>
</dbReference>
<dbReference type="RefSeq" id="WP_277576989.1">
    <property type="nucleotide sequence ID" value="NZ_JANRMI010000001.1"/>
</dbReference>
<keyword evidence="2" id="KW-0732">Signal</keyword>
<evidence type="ECO:0000313" key="5">
    <source>
        <dbReference type="Proteomes" id="UP001152321"/>
    </source>
</evidence>
<dbReference type="Proteomes" id="UP001152321">
    <property type="component" value="Unassembled WGS sequence"/>
</dbReference>
<sequence>MKLMSVSVLSVFLLSSTAAYSADDIAAQVVPQVAAPLNADSRIWRAPDFKNQKDFLGYSDTAFAVPKGMEKQVQFWVDIYSKYTTSQGVIHDMDNVETIYEVVDFKDLKTDREKQKKIDTVKKEIAIRLKMDKPTAERMRFQLGQKDRMQAAIFYSGRYIEDMEKIFREAKVPTELTRLAFVESSFNIMARSKVGASGIWQIMPYTARPYKMISASVDKRNHPLEATKLAAKLLRQNYSMLESWPLAVTGYNHGPTGVKKMTSEYKTKDLAHLIENVDSRRSFGFASRNFYACFMAVLEVEKNASAYFGSVVWSKPLDSQDLKLPTAVKYKDLVKWFDGDLEKAQVFNPHLTALVTKRGYAIPKYTVVSVPKDKYNIALISLAHRERSIAADEKRTR</sequence>
<feature type="domain" description="Transglycosylase SLT" evidence="3">
    <location>
        <begin position="171"/>
        <end position="270"/>
    </location>
</feature>
<dbReference type="Gene3D" id="1.10.530.10">
    <property type="match status" value="1"/>
</dbReference>
<keyword evidence="5" id="KW-1185">Reference proteome</keyword>
<feature type="signal peptide" evidence="2">
    <location>
        <begin position="1"/>
        <end position="21"/>
    </location>
</feature>
<dbReference type="CDD" id="cd16894">
    <property type="entry name" value="MltD-like"/>
    <property type="match status" value="1"/>
</dbReference>
<gene>
    <name evidence="4" type="ORF">NWE73_04005</name>
</gene>
<dbReference type="EMBL" id="JANRMI010000001">
    <property type="protein sequence ID" value="MDG0815514.1"/>
    <property type="molecule type" value="Genomic_DNA"/>
</dbReference>
<feature type="chain" id="PRO_5047098658" evidence="2">
    <location>
        <begin position="22"/>
        <end position="397"/>
    </location>
</feature>
<evidence type="ECO:0000256" key="1">
    <source>
        <dbReference type="ARBA" id="ARBA00007734"/>
    </source>
</evidence>
<comment type="caution">
    <text evidence="4">The sequence shown here is derived from an EMBL/GenBank/DDBJ whole genome shotgun (WGS) entry which is preliminary data.</text>
</comment>
<proteinExistence type="inferred from homology"/>
<evidence type="ECO:0000256" key="2">
    <source>
        <dbReference type="SAM" id="SignalP"/>
    </source>
</evidence>
<dbReference type="InterPro" id="IPR023346">
    <property type="entry name" value="Lysozyme-like_dom_sf"/>
</dbReference>
<dbReference type="InterPro" id="IPR008258">
    <property type="entry name" value="Transglycosylase_SLT_dom_1"/>
</dbReference>
<dbReference type="PANTHER" id="PTHR37423:SF2">
    <property type="entry name" value="MEMBRANE-BOUND LYTIC MUREIN TRANSGLYCOSYLASE C"/>
    <property type="match status" value="1"/>
</dbReference>
<name>A0ABT6DG83_9BACT</name>
<evidence type="ECO:0000313" key="4">
    <source>
        <dbReference type="EMBL" id="MDG0815514.1"/>
    </source>
</evidence>
<accession>A0ABT6DG83</accession>
<dbReference type="SUPFAM" id="SSF53955">
    <property type="entry name" value="Lysozyme-like"/>
    <property type="match status" value="1"/>
</dbReference>
<organism evidence="4 5">
    <name type="scientific">Bdellovibrio svalbardensis</name>
    <dbReference type="NCBI Taxonomy" id="2972972"/>
    <lineage>
        <taxon>Bacteria</taxon>
        <taxon>Pseudomonadati</taxon>
        <taxon>Bdellovibrionota</taxon>
        <taxon>Bdellovibrionia</taxon>
        <taxon>Bdellovibrionales</taxon>
        <taxon>Pseudobdellovibrionaceae</taxon>
        <taxon>Bdellovibrio</taxon>
    </lineage>
</organism>